<comment type="caution">
    <text evidence="7">The sequence shown here is derived from an EMBL/GenBank/DDBJ whole genome shotgun (WGS) entry which is preliminary data.</text>
</comment>
<evidence type="ECO:0000256" key="5">
    <source>
        <dbReference type="RuleBase" id="RU003618"/>
    </source>
</evidence>
<feature type="signal peptide" evidence="6">
    <location>
        <begin position="1"/>
        <end position="19"/>
    </location>
</feature>
<organism evidence="7 8">
    <name type="scientific">Myodes glareolus</name>
    <name type="common">Bank vole</name>
    <name type="synonym">Clethrionomys glareolus</name>
    <dbReference type="NCBI Taxonomy" id="447135"/>
    <lineage>
        <taxon>Eukaryota</taxon>
        <taxon>Metazoa</taxon>
        <taxon>Chordata</taxon>
        <taxon>Craniata</taxon>
        <taxon>Vertebrata</taxon>
        <taxon>Euteleostomi</taxon>
        <taxon>Mammalia</taxon>
        <taxon>Eutheria</taxon>
        <taxon>Euarchontoglires</taxon>
        <taxon>Glires</taxon>
        <taxon>Rodentia</taxon>
        <taxon>Myomorpha</taxon>
        <taxon>Muroidea</taxon>
        <taxon>Cricetidae</taxon>
        <taxon>Arvicolinae</taxon>
        <taxon>Myodes</taxon>
    </lineage>
</organism>
<gene>
    <name evidence="7" type="ORF">U0070_020229</name>
</gene>
<dbReference type="PRINTS" id="PR00836">
    <property type="entry name" value="SOMATOTROPIN"/>
</dbReference>
<feature type="binding site" evidence="4">
    <location>
        <position position="39"/>
    </location>
    <ligand>
        <name>Zn(2+)</name>
        <dbReference type="ChEBI" id="CHEBI:29105"/>
    </ligand>
</feature>
<dbReference type="SUPFAM" id="SSF47266">
    <property type="entry name" value="4-helical cytokines"/>
    <property type="match status" value="2"/>
</dbReference>
<dbReference type="PANTHER" id="PTHR11417">
    <property type="entry name" value="SOMATOTROPIN,PROLACTIN"/>
    <property type="match status" value="1"/>
</dbReference>
<keyword evidence="5" id="KW-0372">Hormone</keyword>
<protein>
    <submittedName>
        <fullName evidence="7">Uncharacterized protein</fullName>
    </submittedName>
</protein>
<dbReference type="PANTHER" id="PTHR11417:SF37">
    <property type="entry name" value="PROLACTIN-3B1"/>
    <property type="match status" value="1"/>
</dbReference>
<accession>A0AAW0JDI5</accession>
<keyword evidence="8" id="KW-1185">Reference proteome</keyword>
<evidence type="ECO:0000256" key="4">
    <source>
        <dbReference type="PIRSR" id="PIRSR601400-1"/>
    </source>
</evidence>
<dbReference type="InterPro" id="IPR009079">
    <property type="entry name" value="4_helix_cytokine-like_core"/>
</dbReference>
<comment type="subcellular location">
    <subcellularLocation>
        <location evidence="1 5">Secreted</location>
    </subcellularLocation>
</comment>
<feature type="non-terminal residue" evidence="7">
    <location>
        <position position="1"/>
    </location>
</feature>
<keyword evidence="3" id="KW-0964">Secreted</keyword>
<evidence type="ECO:0000256" key="3">
    <source>
        <dbReference type="ARBA" id="ARBA00022525"/>
    </source>
</evidence>
<dbReference type="InterPro" id="IPR001400">
    <property type="entry name" value="Somatotropin/Prolactin"/>
</dbReference>
<feature type="binding site" evidence="4">
    <location>
        <position position="194"/>
    </location>
    <ligand>
        <name>Zn(2+)</name>
        <dbReference type="ChEBI" id="CHEBI:29105"/>
    </ligand>
</feature>
<evidence type="ECO:0000256" key="6">
    <source>
        <dbReference type="SAM" id="SignalP"/>
    </source>
</evidence>
<evidence type="ECO:0000256" key="2">
    <source>
        <dbReference type="ARBA" id="ARBA00008474"/>
    </source>
</evidence>
<evidence type="ECO:0000256" key="1">
    <source>
        <dbReference type="ARBA" id="ARBA00004613"/>
    </source>
</evidence>
<dbReference type="GO" id="GO:0005148">
    <property type="term" value="F:prolactin receptor binding"/>
    <property type="evidence" value="ECO:0007669"/>
    <property type="project" value="TreeGrafter"/>
</dbReference>
<dbReference type="GO" id="GO:0046872">
    <property type="term" value="F:metal ion binding"/>
    <property type="evidence" value="ECO:0007669"/>
    <property type="project" value="UniProtKB-KW"/>
</dbReference>
<feature type="non-terminal residue" evidence="7">
    <location>
        <position position="312"/>
    </location>
</feature>
<dbReference type="Pfam" id="PF00103">
    <property type="entry name" value="Hormone_1"/>
    <property type="match status" value="2"/>
</dbReference>
<keyword evidence="6" id="KW-0732">Signal</keyword>
<dbReference type="EMBL" id="JBBHLL010000044">
    <property type="protein sequence ID" value="KAK7824722.1"/>
    <property type="molecule type" value="Genomic_DNA"/>
</dbReference>
<dbReference type="AlphaFoldDB" id="A0AAW0JDI5"/>
<feature type="chain" id="PRO_5043821976" evidence="6">
    <location>
        <begin position="20"/>
        <end position="312"/>
    </location>
</feature>
<dbReference type="Gene3D" id="1.20.1250.10">
    <property type="match status" value="2"/>
</dbReference>
<dbReference type="GO" id="GO:0005615">
    <property type="term" value="C:extracellular space"/>
    <property type="evidence" value="ECO:0007669"/>
    <property type="project" value="TreeGrafter"/>
</dbReference>
<evidence type="ECO:0000313" key="8">
    <source>
        <dbReference type="Proteomes" id="UP001488838"/>
    </source>
</evidence>
<sequence length="312" mass="35062">GTLLLLAISNLLLWEHVSSSPSPRLSTGSLYQRVVELSHYTHDLASKVFTDFNMKFGRSVWKQSRMISTCHTAAIPTPENREQVHQTKSEDLLKVTISILQAWQEPLKHIVVAVAALPDASDVMMSRTKELEERILGLLEGLQTILNRIQPGAVENENSFWYGWSDLQSSDEDTRNIALYNLGRCVRRDTHKVDNFLKVLKTLLLLAVSNLLLWEHVTASPNSLVSTGSLYRCVVELSHYTHDLASKVFIDFVVGRPSKSDHRCLQAWEEPGKHMVAAVTALPETSDVTLSRPKELEEKVLVLLEGLKTTLS</sequence>
<dbReference type="GO" id="GO:0046427">
    <property type="term" value="P:positive regulation of receptor signaling pathway via JAK-STAT"/>
    <property type="evidence" value="ECO:0007669"/>
    <property type="project" value="TreeGrafter"/>
</dbReference>
<keyword evidence="4" id="KW-0479">Metal-binding</keyword>
<reference evidence="7 8" key="1">
    <citation type="journal article" date="2023" name="bioRxiv">
        <title>Conserved and derived expression patterns and positive selection on dental genes reveal complex evolutionary context of ever-growing rodent molars.</title>
        <authorList>
            <person name="Calamari Z.T."/>
            <person name="Song A."/>
            <person name="Cohen E."/>
            <person name="Akter M."/>
            <person name="Roy R.D."/>
            <person name="Hallikas O."/>
            <person name="Christensen M.M."/>
            <person name="Li P."/>
            <person name="Marangoni P."/>
            <person name="Jernvall J."/>
            <person name="Klein O.D."/>
        </authorList>
    </citation>
    <scope>NUCLEOTIDE SEQUENCE [LARGE SCALE GENOMIC DNA]</scope>
    <source>
        <strain evidence="7">V071</strain>
    </source>
</reference>
<dbReference type="GO" id="GO:0031667">
    <property type="term" value="P:response to nutrient levels"/>
    <property type="evidence" value="ECO:0007669"/>
    <property type="project" value="TreeGrafter"/>
</dbReference>
<dbReference type="GO" id="GO:0007565">
    <property type="term" value="P:female pregnancy"/>
    <property type="evidence" value="ECO:0007669"/>
    <property type="project" value="TreeGrafter"/>
</dbReference>
<dbReference type="GO" id="GO:1903489">
    <property type="term" value="P:positive regulation of lactation"/>
    <property type="evidence" value="ECO:0007669"/>
    <property type="project" value="TreeGrafter"/>
</dbReference>
<dbReference type="Proteomes" id="UP001488838">
    <property type="component" value="Unassembled WGS sequence"/>
</dbReference>
<dbReference type="CDD" id="cd10288">
    <property type="entry name" value="prolactin_like"/>
    <property type="match status" value="1"/>
</dbReference>
<dbReference type="PROSITE" id="PS00266">
    <property type="entry name" value="SOMATOTROPIN_1"/>
    <property type="match status" value="1"/>
</dbReference>
<dbReference type="InterPro" id="IPR018116">
    <property type="entry name" value="Somatotropin_CS"/>
</dbReference>
<proteinExistence type="inferred from homology"/>
<comment type="similarity">
    <text evidence="2 5">Belongs to the somatotropin/prolactin family.</text>
</comment>
<dbReference type="GO" id="GO:0030879">
    <property type="term" value="P:mammary gland development"/>
    <property type="evidence" value="ECO:0007669"/>
    <property type="project" value="TreeGrafter"/>
</dbReference>
<dbReference type="GO" id="GO:0005179">
    <property type="term" value="F:hormone activity"/>
    <property type="evidence" value="ECO:0007669"/>
    <property type="project" value="UniProtKB-KW"/>
</dbReference>
<evidence type="ECO:0000313" key="7">
    <source>
        <dbReference type="EMBL" id="KAK7824722.1"/>
    </source>
</evidence>
<name>A0AAW0JDI5_MYOGA</name>
<keyword evidence="4" id="KW-0862">Zinc</keyword>
<dbReference type="GO" id="GO:0008284">
    <property type="term" value="P:positive regulation of cell population proliferation"/>
    <property type="evidence" value="ECO:0007669"/>
    <property type="project" value="TreeGrafter"/>
</dbReference>